<gene>
    <name evidence="3" type="ORF">EKG83_25380</name>
</gene>
<dbReference type="EMBL" id="CP034550">
    <property type="protein sequence ID" value="QFZ20306.1"/>
    <property type="molecule type" value="Genomic_DNA"/>
</dbReference>
<feature type="compositionally biased region" description="Gly residues" evidence="1">
    <location>
        <begin position="154"/>
        <end position="163"/>
    </location>
</feature>
<accession>A0A5Q0H233</accession>
<feature type="signal peptide" evidence="2">
    <location>
        <begin position="1"/>
        <end position="23"/>
    </location>
</feature>
<dbReference type="KEGG" id="ssyi:EKG83_25380"/>
<keyword evidence="4" id="KW-1185">Reference proteome</keyword>
<organism evidence="3 4">
    <name type="scientific">Saccharothrix syringae</name>
    <name type="common">Nocardiopsis syringae</name>
    <dbReference type="NCBI Taxonomy" id="103733"/>
    <lineage>
        <taxon>Bacteria</taxon>
        <taxon>Bacillati</taxon>
        <taxon>Actinomycetota</taxon>
        <taxon>Actinomycetes</taxon>
        <taxon>Pseudonocardiales</taxon>
        <taxon>Pseudonocardiaceae</taxon>
        <taxon>Saccharothrix</taxon>
    </lineage>
</organism>
<evidence type="ECO:0000256" key="2">
    <source>
        <dbReference type="SAM" id="SignalP"/>
    </source>
</evidence>
<feature type="compositionally biased region" description="Gly residues" evidence="1">
    <location>
        <begin position="208"/>
        <end position="217"/>
    </location>
</feature>
<reference evidence="4" key="1">
    <citation type="journal article" date="2021" name="Curr. Microbiol.">
        <title>Complete genome of nocamycin-producing strain Saccharothrix syringae NRRL B-16468 reveals the biosynthetic potential for secondary metabolites.</title>
        <authorList>
            <person name="Mo X."/>
            <person name="Yang S."/>
        </authorList>
    </citation>
    <scope>NUCLEOTIDE SEQUENCE [LARGE SCALE GENOMIC DNA]</scope>
    <source>
        <strain evidence="4">ATCC 51364 / DSM 43886 / JCM 6844 / KCTC 9398 / NBRC 14523 / NRRL B-16468 / INA 2240</strain>
    </source>
</reference>
<feature type="region of interest" description="Disordered" evidence="1">
    <location>
        <begin position="138"/>
        <end position="241"/>
    </location>
</feature>
<feature type="chain" id="PRO_5039246851" evidence="2">
    <location>
        <begin position="24"/>
        <end position="241"/>
    </location>
</feature>
<evidence type="ECO:0000313" key="4">
    <source>
        <dbReference type="Proteomes" id="UP000325787"/>
    </source>
</evidence>
<feature type="compositionally biased region" description="Gly residues" evidence="1">
    <location>
        <begin position="190"/>
        <end position="199"/>
    </location>
</feature>
<sequence length="241" mass="23583">MNIRKGVAGAALALAAVTPAVTAGEASAAAAWMTAYGSYTAVYDQWHSTVGESSWEDIYVSCQTRGVGGVWGTQIYLWAWVPTATPSGGLWGYVDSRNVNNYNQNGIAGISWCTYDTGGSGEGGGSPWGTDAMAARESGVGGGSPWGTDAVPTRGGGAGGGSPWGTDAMAARESGVGGGSPWGTDAVPTRGGGAGGGSPWGTDAVPTRGGGAGGGSPWGTDVIAAGREDDGGGGEGGGSPW</sequence>
<evidence type="ECO:0000256" key="1">
    <source>
        <dbReference type="SAM" id="MobiDB-lite"/>
    </source>
</evidence>
<dbReference type="Proteomes" id="UP000325787">
    <property type="component" value="Chromosome"/>
</dbReference>
<proteinExistence type="predicted"/>
<dbReference type="AlphaFoldDB" id="A0A5Q0H233"/>
<protein>
    <submittedName>
        <fullName evidence="3">Uncharacterized protein</fullName>
    </submittedName>
</protein>
<name>A0A5Q0H233_SACSY</name>
<dbReference type="RefSeq" id="WP_153278370.1">
    <property type="nucleotide sequence ID" value="NZ_CP034550.1"/>
</dbReference>
<evidence type="ECO:0000313" key="3">
    <source>
        <dbReference type="EMBL" id="QFZ20306.1"/>
    </source>
</evidence>
<keyword evidence="2" id="KW-0732">Signal</keyword>